<reference evidence="7" key="2">
    <citation type="journal article" date="2022" name="Hortic Res">
        <title>The genome of Dioscorea zingiberensis sheds light on the biosynthesis, origin and evolution of the medicinally important diosgenin saponins.</title>
        <authorList>
            <person name="Li Y."/>
            <person name="Tan C."/>
            <person name="Li Z."/>
            <person name="Guo J."/>
            <person name="Li S."/>
            <person name="Chen X."/>
            <person name="Wang C."/>
            <person name="Dai X."/>
            <person name="Yang H."/>
            <person name="Song W."/>
            <person name="Hou L."/>
            <person name="Xu J."/>
            <person name="Tong Z."/>
            <person name="Xu A."/>
            <person name="Yuan X."/>
            <person name="Wang W."/>
            <person name="Yang Q."/>
            <person name="Chen L."/>
            <person name="Sun Z."/>
            <person name="Wang K."/>
            <person name="Pan B."/>
            <person name="Chen J."/>
            <person name="Bao Y."/>
            <person name="Liu F."/>
            <person name="Qi X."/>
            <person name="Gang D.R."/>
            <person name="Wen J."/>
            <person name="Li J."/>
        </authorList>
    </citation>
    <scope>NUCLEOTIDE SEQUENCE</scope>
    <source>
        <strain evidence="7">Dzin_1.0</strain>
    </source>
</reference>
<proteinExistence type="inferred from homology"/>
<dbReference type="OrthoDB" id="442731at2759"/>
<evidence type="ECO:0000256" key="4">
    <source>
        <dbReference type="RuleBase" id="RU361153"/>
    </source>
</evidence>
<comment type="caution">
    <text evidence="7">The sequence shown here is derived from an EMBL/GenBank/DDBJ whole genome shotgun (WGS) entry which is preliminary data.</text>
</comment>
<protein>
    <recommendedName>
        <fullName evidence="6">Glycoside hydrolase family 5 domain-containing protein</fullName>
    </recommendedName>
</protein>
<keyword evidence="8" id="KW-1185">Reference proteome</keyword>
<accession>A0A9D5CES4</accession>
<feature type="chain" id="PRO_5038942197" description="Glycoside hydrolase family 5 domain-containing protein" evidence="5">
    <location>
        <begin position="25"/>
        <end position="536"/>
    </location>
</feature>
<sequence>MQSPLLQRLSLLLLFFASYQTTNSQPLSTKGRWLIDAASARRVKLRCVNWAAHMPAVIAEGLDKQPLKSITMRAASLGFNCVRLTYATHLFTKEEYEKLTVRESLRSLGLVEALDGLGRNNEGMVGMGVREAYDEVVKAIGDAGMMVVLDNHVSKPMWCCAGDDGNGFFGDLYFDPDEWLRGLDFVARRFRPYSQVIGMSMRNELRGPRESEAAWYKNIAQGASKIHEANPDVLVIVSGLHYDTDLSFLLHRPLNSTYDNKLVFEAHWYSFGQRQAWANKSPNSVCSGATKMFDERAAFLTQGDDEAATPLFVSEFGVDQRGWNRADNRFLSCFLSFAAETDLDWALWTLQGSYYVRKGVVGLDETYGVLDANWDQPRNPKFQQRFRLIQQMLQDPDSSKVTYQIIYHPHTGKCLSVDGNNSVLLSDCLERTRWSYNEGGGSRVQLIESSHCLRVAGDGLPVVLSPECTDNLSTWSVASGSRHQIFAMDLQGRELCLEGNSTEGVILTRECLCLRNSTCSENPQIQWFKFVPTNIA</sequence>
<dbReference type="EMBL" id="JAGGNH010000005">
    <property type="protein sequence ID" value="KAJ0971495.1"/>
    <property type="molecule type" value="Genomic_DNA"/>
</dbReference>
<evidence type="ECO:0000256" key="1">
    <source>
        <dbReference type="ARBA" id="ARBA00005641"/>
    </source>
</evidence>
<dbReference type="SUPFAM" id="SSF51445">
    <property type="entry name" value="(Trans)glycosidases"/>
    <property type="match status" value="1"/>
</dbReference>
<keyword evidence="2 4" id="KW-0378">Hydrolase</keyword>
<dbReference type="GO" id="GO:0000272">
    <property type="term" value="P:polysaccharide catabolic process"/>
    <property type="evidence" value="ECO:0007669"/>
    <property type="project" value="InterPro"/>
</dbReference>
<reference evidence="7" key="1">
    <citation type="submission" date="2021-03" db="EMBL/GenBank/DDBJ databases">
        <authorList>
            <person name="Li Z."/>
            <person name="Yang C."/>
        </authorList>
    </citation>
    <scope>NUCLEOTIDE SEQUENCE</scope>
    <source>
        <strain evidence="7">Dzin_1.0</strain>
        <tissue evidence="7">Leaf</tissue>
    </source>
</reference>
<dbReference type="InterPro" id="IPR035992">
    <property type="entry name" value="Ricin_B-like_lectins"/>
</dbReference>
<name>A0A9D5CES4_9LILI</name>
<comment type="similarity">
    <text evidence="1 4">Belongs to the glycosyl hydrolase 5 (cellulase A) family.</text>
</comment>
<keyword evidence="3 4" id="KW-0326">Glycosidase</keyword>
<dbReference type="InterPro" id="IPR017853">
    <property type="entry name" value="GH"/>
</dbReference>
<dbReference type="Pfam" id="PF00150">
    <property type="entry name" value="Cellulase"/>
    <property type="match status" value="1"/>
</dbReference>
<evidence type="ECO:0000256" key="5">
    <source>
        <dbReference type="SAM" id="SignalP"/>
    </source>
</evidence>
<evidence type="ECO:0000256" key="3">
    <source>
        <dbReference type="ARBA" id="ARBA00023295"/>
    </source>
</evidence>
<evidence type="ECO:0000256" key="2">
    <source>
        <dbReference type="ARBA" id="ARBA00022801"/>
    </source>
</evidence>
<dbReference type="PANTHER" id="PTHR31263">
    <property type="entry name" value="CELLULASE FAMILY PROTEIN (AFU_ORTHOLOGUE AFUA_5G14560)"/>
    <property type="match status" value="1"/>
</dbReference>
<dbReference type="PANTHER" id="PTHR31263:SF0">
    <property type="entry name" value="CELLULASE FAMILY PROTEIN (AFU_ORTHOLOGUE AFUA_5G14560)"/>
    <property type="match status" value="1"/>
</dbReference>
<dbReference type="SUPFAM" id="SSF50370">
    <property type="entry name" value="Ricin B-like lectins"/>
    <property type="match status" value="1"/>
</dbReference>
<evidence type="ECO:0000313" key="7">
    <source>
        <dbReference type="EMBL" id="KAJ0971495.1"/>
    </source>
</evidence>
<organism evidence="7 8">
    <name type="scientific">Dioscorea zingiberensis</name>
    <dbReference type="NCBI Taxonomy" id="325984"/>
    <lineage>
        <taxon>Eukaryota</taxon>
        <taxon>Viridiplantae</taxon>
        <taxon>Streptophyta</taxon>
        <taxon>Embryophyta</taxon>
        <taxon>Tracheophyta</taxon>
        <taxon>Spermatophyta</taxon>
        <taxon>Magnoliopsida</taxon>
        <taxon>Liliopsida</taxon>
        <taxon>Dioscoreales</taxon>
        <taxon>Dioscoreaceae</taxon>
        <taxon>Dioscorea</taxon>
    </lineage>
</organism>
<feature type="domain" description="Glycoside hydrolase family 5" evidence="6">
    <location>
        <begin position="66"/>
        <end position="351"/>
    </location>
</feature>
<dbReference type="Gene3D" id="3.20.20.80">
    <property type="entry name" value="Glycosidases"/>
    <property type="match status" value="1"/>
</dbReference>
<dbReference type="GO" id="GO:0004553">
    <property type="term" value="F:hydrolase activity, hydrolyzing O-glycosyl compounds"/>
    <property type="evidence" value="ECO:0007669"/>
    <property type="project" value="InterPro"/>
</dbReference>
<evidence type="ECO:0000259" key="6">
    <source>
        <dbReference type="Pfam" id="PF00150"/>
    </source>
</evidence>
<keyword evidence="5" id="KW-0732">Signal</keyword>
<dbReference type="Proteomes" id="UP001085076">
    <property type="component" value="Miscellaneous, Linkage group lg05"/>
</dbReference>
<gene>
    <name evidence="7" type="ORF">J5N97_019454</name>
</gene>
<feature type="signal peptide" evidence="5">
    <location>
        <begin position="1"/>
        <end position="24"/>
    </location>
</feature>
<dbReference type="InterPro" id="IPR001547">
    <property type="entry name" value="Glyco_hydro_5"/>
</dbReference>
<dbReference type="AlphaFoldDB" id="A0A9D5CES4"/>
<evidence type="ECO:0000313" key="8">
    <source>
        <dbReference type="Proteomes" id="UP001085076"/>
    </source>
</evidence>